<reference evidence="1" key="2">
    <citation type="journal article" date="2022" name="Hortic Res">
        <title>The genome of Dioscorea zingiberensis sheds light on the biosynthesis, origin and evolution of the medicinally important diosgenin saponins.</title>
        <authorList>
            <person name="Li Y."/>
            <person name="Tan C."/>
            <person name="Li Z."/>
            <person name="Guo J."/>
            <person name="Li S."/>
            <person name="Chen X."/>
            <person name="Wang C."/>
            <person name="Dai X."/>
            <person name="Yang H."/>
            <person name="Song W."/>
            <person name="Hou L."/>
            <person name="Xu J."/>
            <person name="Tong Z."/>
            <person name="Xu A."/>
            <person name="Yuan X."/>
            <person name="Wang W."/>
            <person name="Yang Q."/>
            <person name="Chen L."/>
            <person name="Sun Z."/>
            <person name="Wang K."/>
            <person name="Pan B."/>
            <person name="Chen J."/>
            <person name="Bao Y."/>
            <person name="Liu F."/>
            <person name="Qi X."/>
            <person name="Gang D.R."/>
            <person name="Wen J."/>
            <person name="Li J."/>
        </authorList>
    </citation>
    <scope>NUCLEOTIDE SEQUENCE</scope>
    <source>
        <strain evidence="1">Dzin_1.0</strain>
    </source>
</reference>
<evidence type="ECO:0000313" key="2">
    <source>
        <dbReference type="Proteomes" id="UP001085076"/>
    </source>
</evidence>
<comment type="caution">
    <text evidence="1">The sequence shown here is derived from an EMBL/GenBank/DDBJ whole genome shotgun (WGS) entry which is preliminary data.</text>
</comment>
<sequence length="71" mass="8070">MNSRQANGKFRRHITTLFRIPPKRFPDLQLATIAPDLRLDLIFPWVKLQISISGGFESGFGVIFCTSGYQT</sequence>
<reference evidence="1" key="1">
    <citation type="submission" date="2021-03" db="EMBL/GenBank/DDBJ databases">
        <authorList>
            <person name="Li Z."/>
            <person name="Yang C."/>
        </authorList>
    </citation>
    <scope>NUCLEOTIDE SEQUENCE</scope>
    <source>
        <strain evidence="1">Dzin_1.0</strain>
        <tissue evidence="1">Leaf</tissue>
    </source>
</reference>
<organism evidence="1 2">
    <name type="scientific">Dioscorea zingiberensis</name>
    <dbReference type="NCBI Taxonomy" id="325984"/>
    <lineage>
        <taxon>Eukaryota</taxon>
        <taxon>Viridiplantae</taxon>
        <taxon>Streptophyta</taxon>
        <taxon>Embryophyta</taxon>
        <taxon>Tracheophyta</taxon>
        <taxon>Spermatophyta</taxon>
        <taxon>Magnoliopsida</taxon>
        <taxon>Liliopsida</taxon>
        <taxon>Dioscoreales</taxon>
        <taxon>Dioscoreaceae</taxon>
        <taxon>Dioscorea</taxon>
    </lineage>
</organism>
<proteinExistence type="predicted"/>
<dbReference type="Proteomes" id="UP001085076">
    <property type="component" value="Miscellaneous, Linkage group lg01"/>
</dbReference>
<keyword evidence="2" id="KW-1185">Reference proteome</keyword>
<name>A0A9D5D6B1_9LILI</name>
<accession>A0A9D5D6B1</accession>
<dbReference type="AlphaFoldDB" id="A0A9D5D6B1"/>
<protein>
    <submittedName>
        <fullName evidence="1">Uncharacterized protein</fullName>
    </submittedName>
</protein>
<dbReference type="EMBL" id="JAGGNH010000001">
    <property type="protein sequence ID" value="KAJ0985167.1"/>
    <property type="molecule type" value="Genomic_DNA"/>
</dbReference>
<gene>
    <name evidence="1" type="ORF">J5N97_003523</name>
</gene>
<evidence type="ECO:0000313" key="1">
    <source>
        <dbReference type="EMBL" id="KAJ0985167.1"/>
    </source>
</evidence>